<keyword evidence="1" id="KW-0547">Nucleotide-binding</keyword>
<evidence type="ECO:0000313" key="5">
    <source>
        <dbReference type="EMBL" id="ONM46786.1"/>
    </source>
</evidence>
<dbReference type="InterPro" id="IPR029000">
    <property type="entry name" value="Cyclophilin-like_dom_sf"/>
</dbReference>
<name>A0A1W0BAU9_9NOCA</name>
<keyword evidence="6" id="KW-1185">Reference proteome</keyword>
<dbReference type="SUPFAM" id="SSF50891">
    <property type="entry name" value="Cyclophilin-like"/>
    <property type="match status" value="1"/>
</dbReference>
<evidence type="ECO:0000313" key="6">
    <source>
        <dbReference type="Proteomes" id="UP000188836"/>
    </source>
</evidence>
<organism evidence="5 6">
    <name type="scientific">Nocardia donostiensis</name>
    <dbReference type="NCBI Taxonomy" id="1538463"/>
    <lineage>
        <taxon>Bacteria</taxon>
        <taxon>Bacillati</taxon>
        <taxon>Actinomycetota</taxon>
        <taxon>Actinomycetes</taxon>
        <taxon>Mycobacteriales</taxon>
        <taxon>Nocardiaceae</taxon>
        <taxon>Nocardia</taxon>
    </lineage>
</organism>
<sequence length="216" mass="23646">MISNTVVPTSIHRAGDRGWLIDVPPDHVAPVVLELRRRAWFSLVQDLVPAAASILVIAHSVDDMQRIHTRIEELLSEFDWTTANSGADGDSVVVPVVYDGEDLDYVADVLRLDRAQIVKAHTSAIHRVAFFGFAPGFAYIDGTAEQLSIPRRSSPRPRIAAGAVAIAGTQTVVYPGGTPGGWHIIGHTDEVLWNIEWDEPSRLAVGDRVIFQEVAR</sequence>
<evidence type="ECO:0000256" key="3">
    <source>
        <dbReference type="ARBA" id="ARBA00022840"/>
    </source>
</evidence>
<dbReference type="STRING" id="1538463.B0T36_05690"/>
<accession>A0A1W0BAU9</accession>
<feature type="domain" description="Carboxyltransferase" evidence="4">
    <location>
        <begin position="9"/>
        <end position="203"/>
    </location>
</feature>
<dbReference type="SMART" id="SM00796">
    <property type="entry name" value="AHS1"/>
    <property type="match status" value="1"/>
</dbReference>
<gene>
    <name evidence="5" type="ORF">B0T46_21290</name>
</gene>
<dbReference type="OrthoDB" id="9778567at2"/>
<evidence type="ECO:0000256" key="2">
    <source>
        <dbReference type="ARBA" id="ARBA00022801"/>
    </source>
</evidence>
<dbReference type="PANTHER" id="PTHR34698">
    <property type="entry name" value="5-OXOPROLINASE SUBUNIT B"/>
    <property type="match status" value="1"/>
</dbReference>
<keyword evidence="3" id="KW-0067">ATP-binding</keyword>
<comment type="caution">
    <text evidence="5">The sequence shown here is derived from an EMBL/GenBank/DDBJ whole genome shotgun (WGS) entry which is preliminary data.</text>
</comment>
<dbReference type="GO" id="GO:0005524">
    <property type="term" value="F:ATP binding"/>
    <property type="evidence" value="ECO:0007669"/>
    <property type="project" value="UniProtKB-KW"/>
</dbReference>
<dbReference type="PANTHER" id="PTHR34698:SF2">
    <property type="entry name" value="5-OXOPROLINASE SUBUNIT B"/>
    <property type="match status" value="1"/>
</dbReference>
<keyword evidence="2" id="KW-0378">Hydrolase</keyword>
<dbReference type="GO" id="GO:0016787">
    <property type="term" value="F:hydrolase activity"/>
    <property type="evidence" value="ECO:0007669"/>
    <property type="project" value="UniProtKB-KW"/>
</dbReference>
<dbReference type="EMBL" id="MUMY01000020">
    <property type="protein sequence ID" value="ONM46786.1"/>
    <property type="molecule type" value="Genomic_DNA"/>
</dbReference>
<dbReference type="AlphaFoldDB" id="A0A1W0BAU9"/>
<dbReference type="Pfam" id="PF02682">
    <property type="entry name" value="CT_C_D"/>
    <property type="match status" value="1"/>
</dbReference>
<dbReference type="InterPro" id="IPR010016">
    <property type="entry name" value="PxpB"/>
</dbReference>
<evidence type="ECO:0000259" key="4">
    <source>
        <dbReference type="SMART" id="SM00796"/>
    </source>
</evidence>
<dbReference type="RefSeq" id="WP_077120165.1">
    <property type="nucleotide sequence ID" value="NZ_LOKT01000003.1"/>
</dbReference>
<evidence type="ECO:0000256" key="1">
    <source>
        <dbReference type="ARBA" id="ARBA00022741"/>
    </source>
</evidence>
<dbReference type="Gene3D" id="2.40.100.10">
    <property type="entry name" value="Cyclophilin-like"/>
    <property type="match status" value="1"/>
</dbReference>
<protein>
    <recommendedName>
        <fullName evidence="4">Carboxyltransferase domain-containing protein</fullName>
    </recommendedName>
</protein>
<proteinExistence type="predicted"/>
<reference evidence="5 6" key="1">
    <citation type="journal article" date="2016" name="Antonie Van Leeuwenhoek">
        <title>Nocardia donostiensis sp. nov., isolated from human respiratory specimens.</title>
        <authorList>
            <person name="Ercibengoa M."/>
            <person name="Bell M."/>
            <person name="Marimon J.M."/>
            <person name="Humrighouse B."/>
            <person name="Klenk H.P."/>
            <person name="Potter G."/>
            <person name="Perez-Trallero E."/>
        </authorList>
    </citation>
    <scope>NUCLEOTIDE SEQUENCE [LARGE SCALE GENOMIC DNA]</scope>
    <source>
        <strain evidence="5 6">X1655</strain>
    </source>
</reference>
<dbReference type="Gene3D" id="3.30.1360.40">
    <property type="match status" value="1"/>
</dbReference>
<dbReference type="InterPro" id="IPR003833">
    <property type="entry name" value="CT_C_D"/>
</dbReference>
<dbReference type="Proteomes" id="UP000188836">
    <property type="component" value="Unassembled WGS sequence"/>
</dbReference>